<evidence type="ECO:0000313" key="4">
    <source>
        <dbReference type="EMBL" id="SEA25049.1"/>
    </source>
</evidence>
<dbReference type="InterPro" id="IPR050491">
    <property type="entry name" value="AmpC-like"/>
</dbReference>
<evidence type="ECO:0000256" key="1">
    <source>
        <dbReference type="ARBA" id="ARBA00004370"/>
    </source>
</evidence>
<keyword evidence="2" id="KW-0472">Membrane</keyword>
<gene>
    <name evidence="4" type="ORF">SAMN05421743_103300</name>
</gene>
<keyword evidence="5" id="KW-1185">Reference proteome</keyword>
<evidence type="ECO:0000256" key="2">
    <source>
        <dbReference type="ARBA" id="ARBA00023136"/>
    </source>
</evidence>
<sequence>MKFLPGERFHYNNAGYIILGLIIEQQTGESFTDFIETEIFKKCRMRDSGYFSLDQLPENTALGYIDNSDDGTWRTNIYSVPVKGGADGGAFVTAPDMVKLWEALFNNELLKKETTAYLLEPHVVGGDVDYGYGVWINRKNAKIFNYHVMGYDPGVSFHSAVYPETDIKLAIPSNKENGPFDVMRAIEKQF</sequence>
<dbReference type="STRING" id="571932.SAMN05421743_103300"/>
<dbReference type="Gene3D" id="3.40.710.10">
    <property type="entry name" value="DD-peptidase/beta-lactamase superfamily"/>
    <property type="match status" value="1"/>
</dbReference>
<dbReference type="Proteomes" id="UP000198584">
    <property type="component" value="Unassembled WGS sequence"/>
</dbReference>
<dbReference type="InterPro" id="IPR012338">
    <property type="entry name" value="Beta-lactam/transpept-like"/>
</dbReference>
<evidence type="ECO:0000259" key="3">
    <source>
        <dbReference type="Pfam" id="PF00144"/>
    </source>
</evidence>
<dbReference type="SUPFAM" id="SSF56601">
    <property type="entry name" value="beta-lactamase/transpeptidase-like"/>
    <property type="match status" value="1"/>
</dbReference>
<name>A0A1H3ZMN2_9BACI</name>
<dbReference type="InterPro" id="IPR001466">
    <property type="entry name" value="Beta-lactam-related"/>
</dbReference>
<dbReference type="PANTHER" id="PTHR46825">
    <property type="entry name" value="D-ALANYL-D-ALANINE-CARBOXYPEPTIDASE/ENDOPEPTIDASE AMPH"/>
    <property type="match status" value="1"/>
</dbReference>
<dbReference type="AlphaFoldDB" id="A0A1H3ZMN2"/>
<evidence type="ECO:0000313" key="5">
    <source>
        <dbReference type="Proteomes" id="UP000198584"/>
    </source>
</evidence>
<organism evidence="4 5">
    <name type="scientific">Thalassobacillus cyri</name>
    <dbReference type="NCBI Taxonomy" id="571932"/>
    <lineage>
        <taxon>Bacteria</taxon>
        <taxon>Bacillati</taxon>
        <taxon>Bacillota</taxon>
        <taxon>Bacilli</taxon>
        <taxon>Bacillales</taxon>
        <taxon>Bacillaceae</taxon>
        <taxon>Thalassobacillus</taxon>
    </lineage>
</organism>
<dbReference type="EMBL" id="FNQR01000003">
    <property type="protein sequence ID" value="SEA25049.1"/>
    <property type="molecule type" value="Genomic_DNA"/>
</dbReference>
<dbReference type="PANTHER" id="PTHR46825:SF11">
    <property type="entry name" value="PENICILLIN-BINDING PROTEIN 4"/>
    <property type="match status" value="1"/>
</dbReference>
<protein>
    <submittedName>
        <fullName evidence="4">Beta-lactamase</fullName>
    </submittedName>
</protein>
<dbReference type="GO" id="GO:0016020">
    <property type="term" value="C:membrane"/>
    <property type="evidence" value="ECO:0007669"/>
    <property type="project" value="UniProtKB-SubCell"/>
</dbReference>
<proteinExistence type="predicted"/>
<dbReference type="Pfam" id="PF00144">
    <property type="entry name" value="Beta-lactamase"/>
    <property type="match status" value="1"/>
</dbReference>
<feature type="domain" description="Beta-lactamase-related" evidence="3">
    <location>
        <begin position="3"/>
        <end position="182"/>
    </location>
</feature>
<comment type="subcellular location">
    <subcellularLocation>
        <location evidence="1">Membrane</location>
    </subcellularLocation>
</comment>
<reference evidence="4 5" key="1">
    <citation type="submission" date="2016-10" db="EMBL/GenBank/DDBJ databases">
        <authorList>
            <person name="de Groot N.N."/>
        </authorList>
    </citation>
    <scope>NUCLEOTIDE SEQUENCE [LARGE SCALE GENOMIC DNA]</scope>
    <source>
        <strain evidence="4 5">CCM7597</strain>
    </source>
</reference>
<accession>A0A1H3ZMN2</accession>